<proteinExistence type="predicted"/>
<keyword evidence="3" id="KW-0732">Signal</keyword>
<accession>A0A9W6GIS7</accession>
<dbReference type="GO" id="GO:0016491">
    <property type="term" value="F:oxidoreductase activity"/>
    <property type="evidence" value="ECO:0007669"/>
    <property type="project" value="InterPro"/>
</dbReference>
<dbReference type="InterPro" id="IPR013766">
    <property type="entry name" value="Thioredoxin_domain"/>
</dbReference>
<evidence type="ECO:0000256" key="3">
    <source>
        <dbReference type="SAM" id="SignalP"/>
    </source>
</evidence>
<feature type="signal peptide" evidence="3">
    <location>
        <begin position="1"/>
        <end position="18"/>
    </location>
</feature>
<dbReference type="InterPro" id="IPR013740">
    <property type="entry name" value="Redoxin"/>
</dbReference>
<dbReference type="PANTHER" id="PTHR42852:SF17">
    <property type="entry name" value="THIOREDOXIN-LIKE PROTEIN HI_1115"/>
    <property type="match status" value="1"/>
</dbReference>
<evidence type="ECO:0000313" key="5">
    <source>
        <dbReference type="EMBL" id="GLI54531.1"/>
    </source>
</evidence>
<dbReference type="PROSITE" id="PS51352">
    <property type="entry name" value="THIOREDOXIN_2"/>
    <property type="match status" value="1"/>
</dbReference>
<dbReference type="InterPro" id="IPR050553">
    <property type="entry name" value="Thioredoxin_ResA/DsbE_sf"/>
</dbReference>
<protein>
    <submittedName>
        <fullName evidence="5">Thioredoxin</fullName>
    </submittedName>
</protein>
<comment type="subcellular location">
    <subcellularLocation>
        <location evidence="1">Cell envelope</location>
    </subcellularLocation>
</comment>
<dbReference type="GO" id="GO:0030313">
    <property type="term" value="C:cell envelope"/>
    <property type="evidence" value="ECO:0007669"/>
    <property type="project" value="UniProtKB-SubCell"/>
</dbReference>
<dbReference type="EMBL" id="BSDY01000001">
    <property type="protein sequence ID" value="GLI54531.1"/>
    <property type="molecule type" value="Genomic_DNA"/>
</dbReference>
<dbReference type="PROSITE" id="PS00194">
    <property type="entry name" value="THIOREDOXIN_1"/>
    <property type="match status" value="1"/>
</dbReference>
<dbReference type="InterPro" id="IPR036249">
    <property type="entry name" value="Thioredoxin-like_sf"/>
</dbReference>
<comment type="caution">
    <text evidence="5">The sequence shown here is derived from an EMBL/GenBank/DDBJ whole genome shotgun (WGS) entry which is preliminary data.</text>
</comment>
<sequence length="158" mass="18057">MKKLICLTFLLISILAPSSGVTLGFNEGNMAFPLNLEGLDDIRSGRYTLIKFWQSTCPPCREEIEGFKDFYSRSSEEMNIIFIAVNKDEGVLNTYLRETGLDKDIPVYFDRGRKNTRTYGLRRTPTTFLLDERGVIVSRWTGATKWDEVDAADLIEVK</sequence>
<name>A0A9W6GIS7_9FUSO</name>
<dbReference type="AlphaFoldDB" id="A0A9W6GIS7"/>
<dbReference type="RefSeq" id="WP_281832203.1">
    <property type="nucleotide sequence ID" value="NZ_BSDY01000001.1"/>
</dbReference>
<dbReference type="CDD" id="cd02966">
    <property type="entry name" value="TlpA_like_family"/>
    <property type="match status" value="1"/>
</dbReference>
<evidence type="ECO:0000259" key="4">
    <source>
        <dbReference type="PROSITE" id="PS51352"/>
    </source>
</evidence>
<keyword evidence="2" id="KW-0201">Cytochrome c-type biogenesis</keyword>
<keyword evidence="6" id="KW-1185">Reference proteome</keyword>
<reference evidence="5" key="1">
    <citation type="submission" date="2022-12" db="EMBL/GenBank/DDBJ databases">
        <title>Reference genome sequencing for broad-spectrum identification of bacterial and archaeal isolates by mass spectrometry.</title>
        <authorList>
            <person name="Sekiguchi Y."/>
            <person name="Tourlousse D.M."/>
        </authorList>
    </citation>
    <scope>NUCLEOTIDE SEQUENCE</scope>
    <source>
        <strain evidence="5">10succ1</strain>
    </source>
</reference>
<dbReference type="InterPro" id="IPR017937">
    <property type="entry name" value="Thioredoxin_CS"/>
</dbReference>
<dbReference type="PANTHER" id="PTHR42852">
    <property type="entry name" value="THIOL:DISULFIDE INTERCHANGE PROTEIN DSBE"/>
    <property type="match status" value="1"/>
</dbReference>
<feature type="domain" description="Thioredoxin" evidence="4">
    <location>
        <begin position="10"/>
        <end position="158"/>
    </location>
</feature>
<dbReference type="GO" id="GO:0017004">
    <property type="term" value="P:cytochrome complex assembly"/>
    <property type="evidence" value="ECO:0007669"/>
    <property type="project" value="UniProtKB-KW"/>
</dbReference>
<dbReference type="Gene3D" id="3.40.30.10">
    <property type="entry name" value="Glutaredoxin"/>
    <property type="match status" value="1"/>
</dbReference>
<organism evidence="5 6">
    <name type="scientific">Propionigenium maris DSM 9537</name>
    <dbReference type="NCBI Taxonomy" id="1123000"/>
    <lineage>
        <taxon>Bacteria</taxon>
        <taxon>Fusobacteriati</taxon>
        <taxon>Fusobacteriota</taxon>
        <taxon>Fusobacteriia</taxon>
        <taxon>Fusobacteriales</taxon>
        <taxon>Fusobacteriaceae</taxon>
        <taxon>Propionigenium</taxon>
    </lineage>
</organism>
<dbReference type="SUPFAM" id="SSF52833">
    <property type="entry name" value="Thioredoxin-like"/>
    <property type="match status" value="1"/>
</dbReference>
<evidence type="ECO:0000256" key="2">
    <source>
        <dbReference type="ARBA" id="ARBA00022748"/>
    </source>
</evidence>
<dbReference type="Proteomes" id="UP001144471">
    <property type="component" value="Unassembled WGS sequence"/>
</dbReference>
<gene>
    <name evidence="5" type="primary">resA</name>
    <name evidence="5" type="ORF">PM10SUCC1_00460</name>
</gene>
<evidence type="ECO:0000256" key="1">
    <source>
        <dbReference type="ARBA" id="ARBA00004196"/>
    </source>
</evidence>
<feature type="chain" id="PRO_5040941071" evidence="3">
    <location>
        <begin position="19"/>
        <end position="158"/>
    </location>
</feature>
<evidence type="ECO:0000313" key="6">
    <source>
        <dbReference type="Proteomes" id="UP001144471"/>
    </source>
</evidence>
<dbReference type="Pfam" id="PF08534">
    <property type="entry name" value="Redoxin"/>
    <property type="match status" value="1"/>
</dbReference>